<dbReference type="EMBL" id="KT001913">
    <property type="protein sequence ID" value="AKU43472.1"/>
    <property type="molecule type" value="Genomic_DNA"/>
</dbReference>
<protein>
    <submittedName>
        <fullName evidence="3">Nucleoside triphosphate hydrolase</fullName>
    </submittedName>
</protein>
<proteinExistence type="predicted"/>
<sequence>MHILALQAENMAKIKAVRIEPNGKLVEITGKNANGKTSVLRTIWCILGGKDEFAEVPVRLGETRAVGQLDIGDDSGVKYRATLRITMQDEGRYTHTLTVENGDGARYSNPQTMMKDLLGTLTLDPLEFAEADAATQLKMVRALVKDVDFDEIDRLNKVDFNERTDVNRRAKDLAAQANGIVVPPDAPDAPVDEEALISKLTNASSHNTEIEQRRARRAKVAEDVASMKAEAEEMRQLATDLREKAAAADAEAEKLDAAAAEEQKRLDEAPPLPELTDIGEVQAEILKAKTANAAYQAAQRKQDLQKQAQAEEEKAAALTKAIDGRKEQIKKAILEAKLPVAGLSLDEDRVLLDGLPLKQASDAQQLVASLKIAAAMNPKLRVATVRGGEKLDEDALRLLAKTAEEINLQIWMERVDNSGKVGFVMEDGEVKGQEPFETLLKPEKKGKADKDGQAAE</sequence>
<dbReference type="SUPFAM" id="SSF52540">
    <property type="entry name" value="P-loop containing nucleoside triphosphate hydrolases"/>
    <property type="match status" value="1"/>
</dbReference>
<dbReference type="Gene3D" id="3.40.50.300">
    <property type="entry name" value="P-loop containing nucleotide triphosphate hydrolases"/>
    <property type="match status" value="1"/>
</dbReference>
<feature type="region of interest" description="Disordered" evidence="2">
    <location>
        <begin position="248"/>
        <end position="272"/>
    </location>
</feature>
<evidence type="ECO:0000313" key="4">
    <source>
        <dbReference type="Proteomes" id="UP000225322"/>
    </source>
</evidence>
<reference evidence="3 4" key="1">
    <citation type="journal article" date="2015" name="Genome Announc.">
        <title>Complete Genome Sequence of Caulobacter crescentus Siphophage Sansa.</title>
        <authorList>
            <person name="Vara L."/>
            <person name="Kane A.A."/>
            <person name="Cahill J.L."/>
            <person name="Rasche E.S."/>
            <person name="Kuty Everett G.F."/>
        </authorList>
    </citation>
    <scope>NUCLEOTIDE SEQUENCE [LARGE SCALE GENOMIC DNA]</scope>
</reference>
<dbReference type="GO" id="GO:0016787">
    <property type="term" value="F:hydrolase activity"/>
    <property type="evidence" value="ECO:0007669"/>
    <property type="project" value="UniProtKB-KW"/>
</dbReference>
<organism evidence="3 4">
    <name type="scientific">Caulobacter phage Sansa</name>
    <dbReference type="NCBI Taxonomy" id="1675600"/>
    <lineage>
        <taxon>Viruses</taxon>
        <taxon>Duplodnaviria</taxon>
        <taxon>Heunggongvirae</taxon>
        <taxon>Uroviricota</taxon>
        <taxon>Caudoviricetes</taxon>
        <taxon>Sansavirus</taxon>
        <taxon>Sansavirus sansa</taxon>
        <taxon>Caulobacter virus Sansa</taxon>
    </lineage>
</organism>
<accession>A0A0K1LLT3</accession>
<name>A0A0K1LLT3_9CAUD</name>
<keyword evidence="3" id="KW-0378">Hydrolase</keyword>
<feature type="coiled-coil region" evidence="1">
    <location>
        <begin position="294"/>
        <end position="321"/>
    </location>
</feature>
<keyword evidence="4" id="KW-1185">Reference proteome</keyword>
<keyword evidence="1" id="KW-0175">Coiled coil</keyword>
<dbReference type="InterPro" id="IPR027417">
    <property type="entry name" value="P-loop_NTPase"/>
</dbReference>
<evidence type="ECO:0000256" key="1">
    <source>
        <dbReference type="SAM" id="Coils"/>
    </source>
</evidence>
<evidence type="ECO:0000256" key="2">
    <source>
        <dbReference type="SAM" id="MobiDB-lite"/>
    </source>
</evidence>
<dbReference type="Proteomes" id="UP000225322">
    <property type="component" value="Segment"/>
</dbReference>
<feature type="compositionally biased region" description="Basic and acidic residues" evidence="2">
    <location>
        <begin position="248"/>
        <end position="268"/>
    </location>
</feature>
<feature type="region of interest" description="Disordered" evidence="2">
    <location>
        <begin position="434"/>
        <end position="456"/>
    </location>
</feature>
<evidence type="ECO:0000313" key="3">
    <source>
        <dbReference type="EMBL" id="AKU43472.1"/>
    </source>
</evidence>
<gene>
    <name evidence="3" type="ORF">CPT_Sansa68</name>
</gene>